<gene>
    <name evidence="2" type="ORF">GC722_11360</name>
</gene>
<dbReference type="EMBL" id="WPCU01000007">
    <property type="protein sequence ID" value="MVA76616.1"/>
    <property type="molecule type" value="Genomic_DNA"/>
</dbReference>
<feature type="domain" description="FAD-binding FR-type" evidence="1">
    <location>
        <begin position="11"/>
        <end position="118"/>
    </location>
</feature>
<dbReference type="InterPro" id="IPR039374">
    <property type="entry name" value="SIP_fam"/>
</dbReference>
<organism evidence="2 3">
    <name type="scientific">Auraticoccus cholistanensis</name>
    <dbReference type="NCBI Taxonomy" id="2656650"/>
    <lineage>
        <taxon>Bacteria</taxon>
        <taxon>Bacillati</taxon>
        <taxon>Actinomycetota</taxon>
        <taxon>Actinomycetes</taxon>
        <taxon>Propionibacteriales</taxon>
        <taxon>Propionibacteriaceae</taxon>
        <taxon>Auraticoccus</taxon>
    </lineage>
</organism>
<dbReference type="PANTHER" id="PTHR30157:SF0">
    <property type="entry name" value="NADPH-DEPENDENT FERRIC-CHELATE REDUCTASE"/>
    <property type="match status" value="1"/>
</dbReference>
<protein>
    <submittedName>
        <fullName evidence="2">Siderophore-interacting protein</fullName>
    </submittedName>
</protein>
<evidence type="ECO:0000259" key="1">
    <source>
        <dbReference type="PROSITE" id="PS51384"/>
    </source>
</evidence>
<dbReference type="PROSITE" id="PS51384">
    <property type="entry name" value="FAD_FR"/>
    <property type="match status" value="1"/>
</dbReference>
<dbReference type="Gene3D" id="3.40.50.80">
    <property type="entry name" value="Nucleotide-binding domain of ferredoxin-NADP reductase (FNR) module"/>
    <property type="match status" value="1"/>
</dbReference>
<proteinExistence type="predicted"/>
<name>A0A6A9UUL1_9ACTN</name>
<sequence length="262" mass="28425">MSDAPPARPQRPVATLTVRSTERLAPHLVRVVLGGEEISLLRHNNYRDRYVKLLFTPADGAPPIRRTYTVRSWDTAAQTLTLDFITHGDSGVAAPWALRARPGDTLSMSGAGGAWSPAADASWYLLVGDDTALPAISSAIEVLPAHARGEVVVEVDTPADEVAPTPPPGVRITWLHRLGAEPGATSLLPAAVRALDWPESGEVDVFAHGEREAMKQLRDVFFAERGLPRSSVSLSGYWAYGRTEDRFQAEKREPVGQILPPE</sequence>
<dbReference type="Pfam" id="PF04954">
    <property type="entry name" value="SIP"/>
    <property type="match status" value="1"/>
</dbReference>
<accession>A0A6A9UUL1</accession>
<dbReference type="GO" id="GO:0016491">
    <property type="term" value="F:oxidoreductase activity"/>
    <property type="evidence" value="ECO:0007669"/>
    <property type="project" value="InterPro"/>
</dbReference>
<dbReference type="AlphaFoldDB" id="A0A6A9UUL1"/>
<dbReference type="Pfam" id="PF08021">
    <property type="entry name" value="FAD_binding_9"/>
    <property type="match status" value="1"/>
</dbReference>
<evidence type="ECO:0000313" key="2">
    <source>
        <dbReference type="EMBL" id="MVA76616.1"/>
    </source>
</evidence>
<dbReference type="Proteomes" id="UP000435304">
    <property type="component" value="Unassembled WGS sequence"/>
</dbReference>
<dbReference type="InterPro" id="IPR017938">
    <property type="entry name" value="Riboflavin_synthase-like_b-brl"/>
</dbReference>
<dbReference type="InterPro" id="IPR017927">
    <property type="entry name" value="FAD-bd_FR_type"/>
</dbReference>
<dbReference type="InterPro" id="IPR039261">
    <property type="entry name" value="FNR_nucleotide-bd"/>
</dbReference>
<dbReference type="SUPFAM" id="SSF63380">
    <property type="entry name" value="Riboflavin synthase domain-like"/>
    <property type="match status" value="1"/>
</dbReference>
<dbReference type="InterPro" id="IPR013113">
    <property type="entry name" value="SIP_FAD-bd"/>
</dbReference>
<evidence type="ECO:0000313" key="3">
    <source>
        <dbReference type="Proteomes" id="UP000435304"/>
    </source>
</evidence>
<dbReference type="CDD" id="cd06193">
    <property type="entry name" value="siderophore_interacting"/>
    <property type="match status" value="1"/>
</dbReference>
<keyword evidence="3" id="KW-1185">Reference proteome</keyword>
<comment type="caution">
    <text evidence="2">The sequence shown here is derived from an EMBL/GenBank/DDBJ whole genome shotgun (WGS) entry which is preliminary data.</text>
</comment>
<reference evidence="2 3" key="1">
    <citation type="submission" date="2019-12" db="EMBL/GenBank/DDBJ databases">
        <title>Auraticoccus cholistani sp. nov., an actinomycete isolated from soil of Cholistan desert.</title>
        <authorList>
            <person name="Cheema M.T."/>
        </authorList>
    </citation>
    <scope>NUCLEOTIDE SEQUENCE [LARGE SCALE GENOMIC DNA]</scope>
    <source>
        <strain evidence="2 3">F435</strain>
    </source>
</reference>
<dbReference type="Gene3D" id="2.40.30.10">
    <property type="entry name" value="Translation factors"/>
    <property type="match status" value="1"/>
</dbReference>
<dbReference type="PANTHER" id="PTHR30157">
    <property type="entry name" value="FERRIC REDUCTASE, NADPH-DEPENDENT"/>
    <property type="match status" value="1"/>
</dbReference>
<dbReference type="RefSeq" id="WP_156610206.1">
    <property type="nucleotide sequence ID" value="NZ_WPCU01000007.1"/>
</dbReference>
<dbReference type="InterPro" id="IPR007037">
    <property type="entry name" value="SIP_rossman_dom"/>
</dbReference>